<dbReference type="STRING" id="630515.SAMN04489812_5267"/>
<sequence length="411" mass="42005">MPGCGVLSMAELSLLQASVLDLIGVEEITSLAAGLVVAPGENPPGQEQATVDVLAQACALRGLDHETDEVRPDRPNLRAVLPGGSGPGVLLLGHSDVVPVGDGWTTDPYGGLVRDGRLYGRGSSDMKGGLAAMIVAMGALRRSGVPLSGPVELAVTVDEEDAALGVQHYLAAGHGHDHLGCIVGEPTELQPIIAARGDAYLTVRVTGRAAHAGHPSDGLNAIVGAGRVIDDLSRWHRELAADAHPLAGPATVSVGRIDGGTGASIVAAECELTADRRLLPGETGTDALKTLTGRLDQLGLSADGYRTEVSVGLDMPGFETAADDQLVLAVRSAARAASAPDHDPGGWTAACDGGFLARDAGLPVVVYGPGSVSEQAHRADESVPLQELLSAARTYALTILELLGPREGGRP</sequence>
<comment type="pathway">
    <text evidence="3">Amino-acid biosynthesis; L-lysine biosynthesis via DAP pathway; LL-2,6-diaminopimelate from (S)-tetrahydrodipicolinate (succinylase route): step 3/3.</text>
</comment>
<reference evidence="13 14" key="1">
    <citation type="submission" date="2016-10" db="EMBL/GenBank/DDBJ databases">
        <authorList>
            <person name="de Groot N.N."/>
        </authorList>
    </citation>
    <scope>NUCLEOTIDE SEQUENCE [LARGE SCALE GENOMIC DNA]</scope>
    <source>
        <strain evidence="13 14">DSM 21800</strain>
    </source>
</reference>
<dbReference type="InterPro" id="IPR010182">
    <property type="entry name" value="ArgE/DapE"/>
</dbReference>
<keyword evidence="8" id="KW-0378">Hydrolase</keyword>
<dbReference type="PANTHER" id="PTHR43808:SF32">
    <property type="entry name" value="ARGE_DAPE-RELATED DEACYLASE"/>
    <property type="match status" value="1"/>
</dbReference>
<dbReference type="Gene3D" id="3.40.630.10">
    <property type="entry name" value="Zn peptidases"/>
    <property type="match status" value="1"/>
</dbReference>
<evidence type="ECO:0000256" key="9">
    <source>
        <dbReference type="ARBA" id="ARBA00022833"/>
    </source>
</evidence>
<comment type="cofactor">
    <cofactor evidence="1">
        <name>Co(2+)</name>
        <dbReference type="ChEBI" id="CHEBI:48828"/>
    </cofactor>
</comment>
<evidence type="ECO:0000313" key="13">
    <source>
        <dbReference type="EMBL" id="SDT33912.1"/>
    </source>
</evidence>
<dbReference type="InterPro" id="IPR050072">
    <property type="entry name" value="Peptidase_M20A"/>
</dbReference>
<dbReference type="UniPathway" id="UPA00034">
    <property type="reaction ID" value="UER00021"/>
</dbReference>
<dbReference type="AlphaFoldDB" id="A0A1H1ZKF0"/>
<evidence type="ECO:0000256" key="4">
    <source>
        <dbReference type="ARBA" id="ARBA00006247"/>
    </source>
</evidence>
<gene>
    <name evidence="13" type="ORF">SAMN04489812_5267</name>
</gene>
<dbReference type="Pfam" id="PF07687">
    <property type="entry name" value="M20_dimer"/>
    <property type="match status" value="1"/>
</dbReference>
<keyword evidence="10" id="KW-0170">Cobalt</keyword>
<evidence type="ECO:0000313" key="14">
    <source>
        <dbReference type="Proteomes" id="UP000199103"/>
    </source>
</evidence>
<evidence type="ECO:0000256" key="1">
    <source>
        <dbReference type="ARBA" id="ARBA00001941"/>
    </source>
</evidence>
<organism evidence="13 14">
    <name type="scientific">Microlunatus soli</name>
    <dbReference type="NCBI Taxonomy" id="630515"/>
    <lineage>
        <taxon>Bacteria</taxon>
        <taxon>Bacillati</taxon>
        <taxon>Actinomycetota</taxon>
        <taxon>Actinomycetes</taxon>
        <taxon>Propionibacteriales</taxon>
        <taxon>Propionibacteriaceae</taxon>
        <taxon>Microlunatus</taxon>
    </lineage>
</organism>
<evidence type="ECO:0000256" key="10">
    <source>
        <dbReference type="ARBA" id="ARBA00023285"/>
    </source>
</evidence>
<comment type="cofactor">
    <cofactor evidence="2">
        <name>Zn(2+)</name>
        <dbReference type="ChEBI" id="CHEBI:29105"/>
    </cofactor>
</comment>
<keyword evidence="9" id="KW-0862">Zinc</keyword>
<name>A0A1H1ZKF0_9ACTN</name>
<dbReference type="NCBIfam" id="TIGR01910">
    <property type="entry name" value="DapE-ArgE"/>
    <property type="match status" value="1"/>
</dbReference>
<dbReference type="InterPro" id="IPR011650">
    <property type="entry name" value="Peptidase_M20_dimer"/>
</dbReference>
<dbReference type="InterPro" id="IPR001261">
    <property type="entry name" value="ArgE/DapE_CS"/>
</dbReference>
<evidence type="ECO:0000256" key="3">
    <source>
        <dbReference type="ARBA" id="ARBA00005130"/>
    </source>
</evidence>
<dbReference type="InterPro" id="IPR002933">
    <property type="entry name" value="Peptidase_M20"/>
</dbReference>
<evidence type="ECO:0000256" key="5">
    <source>
        <dbReference type="ARBA" id="ARBA00011921"/>
    </source>
</evidence>
<evidence type="ECO:0000256" key="7">
    <source>
        <dbReference type="ARBA" id="ARBA00022723"/>
    </source>
</evidence>
<dbReference type="GO" id="GO:0009089">
    <property type="term" value="P:lysine biosynthetic process via diaminopimelate"/>
    <property type="evidence" value="ECO:0007669"/>
    <property type="project" value="UniProtKB-UniPathway"/>
</dbReference>
<dbReference type="InterPro" id="IPR036264">
    <property type="entry name" value="Bact_exopeptidase_dim_dom"/>
</dbReference>
<accession>A0A1H1ZKF0</accession>
<dbReference type="SUPFAM" id="SSF53187">
    <property type="entry name" value="Zn-dependent exopeptidases"/>
    <property type="match status" value="1"/>
</dbReference>
<comment type="similarity">
    <text evidence="4">Belongs to the peptidase M20A family.</text>
</comment>
<comment type="catalytic activity">
    <reaction evidence="11">
        <text>N-succinyl-(2S,6S)-2,6-diaminopimelate + H2O = (2S,6S)-2,6-diaminopimelate + succinate</text>
        <dbReference type="Rhea" id="RHEA:22608"/>
        <dbReference type="ChEBI" id="CHEBI:15377"/>
        <dbReference type="ChEBI" id="CHEBI:30031"/>
        <dbReference type="ChEBI" id="CHEBI:57609"/>
        <dbReference type="ChEBI" id="CHEBI:58087"/>
        <dbReference type="EC" id="3.5.1.18"/>
    </reaction>
</comment>
<dbReference type="GO" id="GO:0046872">
    <property type="term" value="F:metal ion binding"/>
    <property type="evidence" value="ECO:0007669"/>
    <property type="project" value="UniProtKB-KW"/>
</dbReference>
<proteinExistence type="inferred from homology"/>
<evidence type="ECO:0000256" key="2">
    <source>
        <dbReference type="ARBA" id="ARBA00001947"/>
    </source>
</evidence>
<feature type="domain" description="Peptidase M20 dimerisation" evidence="12">
    <location>
        <begin position="194"/>
        <end position="299"/>
    </location>
</feature>
<keyword evidence="14" id="KW-1185">Reference proteome</keyword>
<evidence type="ECO:0000256" key="11">
    <source>
        <dbReference type="ARBA" id="ARBA00051301"/>
    </source>
</evidence>
<dbReference type="GO" id="GO:0009014">
    <property type="term" value="F:succinyl-diaminopimelate desuccinylase activity"/>
    <property type="evidence" value="ECO:0007669"/>
    <property type="project" value="UniProtKB-EC"/>
</dbReference>
<dbReference type="PANTHER" id="PTHR43808">
    <property type="entry name" value="ACETYLORNITHINE DEACETYLASE"/>
    <property type="match status" value="1"/>
</dbReference>
<dbReference type="CDD" id="cd08659">
    <property type="entry name" value="M20_ArgE_DapE-like"/>
    <property type="match status" value="1"/>
</dbReference>
<evidence type="ECO:0000259" key="12">
    <source>
        <dbReference type="Pfam" id="PF07687"/>
    </source>
</evidence>
<evidence type="ECO:0000256" key="8">
    <source>
        <dbReference type="ARBA" id="ARBA00022801"/>
    </source>
</evidence>
<keyword evidence="7" id="KW-0479">Metal-binding</keyword>
<dbReference type="Proteomes" id="UP000199103">
    <property type="component" value="Chromosome I"/>
</dbReference>
<dbReference type="PROSITE" id="PS00758">
    <property type="entry name" value="ARGE_DAPE_CPG2_1"/>
    <property type="match status" value="1"/>
</dbReference>
<dbReference type="EMBL" id="LT629772">
    <property type="protein sequence ID" value="SDT33912.1"/>
    <property type="molecule type" value="Genomic_DNA"/>
</dbReference>
<dbReference type="Pfam" id="PF01546">
    <property type="entry name" value="Peptidase_M20"/>
    <property type="match status" value="1"/>
</dbReference>
<dbReference type="SUPFAM" id="SSF55031">
    <property type="entry name" value="Bacterial exopeptidase dimerisation domain"/>
    <property type="match status" value="1"/>
</dbReference>
<protein>
    <recommendedName>
        <fullName evidence="6">Probable succinyl-diaminopimelate desuccinylase</fullName>
        <ecNumber evidence="5">3.5.1.18</ecNumber>
    </recommendedName>
</protein>
<evidence type="ECO:0000256" key="6">
    <source>
        <dbReference type="ARBA" id="ARBA00016853"/>
    </source>
</evidence>
<dbReference type="Gene3D" id="3.30.70.360">
    <property type="match status" value="1"/>
</dbReference>
<dbReference type="EC" id="3.5.1.18" evidence="5"/>